<keyword evidence="2" id="KW-0732">Signal</keyword>
<geneLocation type="plasmid" evidence="3 4">
    <name>p1</name>
</geneLocation>
<accession>A0A7Z2JK60</accession>
<dbReference type="KEGG" id="pacs:FAZ98_34605"/>
<evidence type="ECO:0000256" key="1">
    <source>
        <dbReference type="SAM" id="MobiDB-lite"/>
    </source>
</evidence>
<evidence type="ECO:0000256" key="2">
    <source>
        <dbReference type="SAM" id="SignalP"/>
    </source>
</evidence>
<gene>
    <name evidence="3" type="ORF">FAZ98_34605</name>
</gene>
<protein>
    <submittedName>
        <fullName evidence="3">Type II secretory pathway protein</fullName>
    </submittedName>
</protein>
<dbReference type="Proteomes" id="UP000433577">
    <property type="component" value="Plasmid p1"/>
</dbReference>
<proteinExistence type="predicted"/>
<feature type="region of interest" description="Disordered" evidence="1">
    <location>
        <begin position="114"/>
        <end position="141"/>
    </location>
</feature>
<name>A0A7Z2JK60_9BURK</name>
<sequence>MQSLRFRSAIVVVAASLAGCAVTQGDVNSAYDRANATAGAALDGSGQGIALVEHVQSAFLGDRPMPLAYVATLPAVFRDKKVTFPPKLEMKTLATLVSSASGYPVHVSPDVYIPRDTLIPRPGGDGKGGESKGSESRATTGMAGMVGTGGQRAMSEQPVYEQQCDQCSIGQYLQDVSENLGLAWSFDGSTISISRFVTRMYQIAAIPGKVSIDSTMSKGTDTSTGNQSSGSSGGSNSDTGSFTAKTSTGRKGDFDQIALIQAELDKLRSPMGQVTVNPQSRLVMIYDTKEAADRMAEVLKRENAISTRQVMLRVRTIQIALNRGSQAGVNADVVFNQIQGGLAKWAVNFASPTSLASGGGTVGLSVLQSNAPFSGTNAVVNGLNQYGRTVSDDTVSKLTLNGLPVSVANFQSDDYLRSTTASAGSLTATSGGVPGLTPGTLTTGDFLNILPSVNDHNQIILSYWRDTSKPNGPFTSAGVGSGQTAQQIQLSHLTGSRDDQTIALSDGQTIVLYGAVTDTADSTTNGGIAGITGTWNKARTFQVVMLTATVVPSM</sequence>
<keyword evidence="4" id="KW-1185">Reference proteome</keyword>
<evidence type="ECO:0000313" key="4">
    <source>
        <dbReference type="Proteomes" id="UP000433577"/>
    </source>
</evidence>
<evidence type="ECO:0000313" key="3">
    <source>
        <dbReference type="EMBL" id="QGZ66968.1"/>
    </source>
</evidence>
<organism evidence="3 4">
    <name type="scientific">Paraburkholderia acidisoli</name>
    <dbReference type="NCBI Taxonomy" id="2571748"/>
    <lineage>
        <taxon>Bacteria</taxon>
        <taxon>Pseudomonadati</taxon>
        <taxon>Pseudomonadota</taxon>
        <taxon>Betaproteobacteria</taxon>
        <taxon>Burkholderiales</taxon>
        <taxon>Burkholderiaceae</taxon>
        <taxon>Paraburkholderia</taxon>
    </lineage>
</organism>
<dbReference type="OrthoDB" id="9113821at2"/>
<dbReference type="RefSeq" id="WP_158958824.1">
    <property type="nucleotide sequence ID" value="NZ_CP046917.1"/>
</dbReference>
<dbReference type="EMBL" id="CP046917">
    <property type="protein sequence ID" value="QGZ66968.1"/>
    <property type="molecule type" value="Genomic_DNA"/>
</dbReference>
<feature type="compositionally biased region" description="Low complexity" evidence="1">
    <location>
        <begin position="219"/>
        <end position="241"/>
    </location>
</feature>
<dbReference type="AlphaFoldDB" id="A0A7Z2JK60"/>
<reference evidence="3 4" key="1">
    <citation type="submission" date="2019-12" db="EMBL/GenBank/DDBJ databases">
        <title>Paraburkholderia acidiphila 7Q-K02 sp. nov and Paraburkholderia acidisoli DHF22 sp. nov., two strains isolated from forest soil.</title>
        <authorList>
            <person name="Gao Z."/>
            <person name="Qiu L."/>
        </authorList>
    </citation>
    <scope>NUCLEOTIDE SEQUENCE [LARGE SCALE GENOMIC DNA]</scope>
    <source>
        <strain evidence="3 4">DHF22</strain>
        <plasmid evidence="3 4">p1</plasmid>
    </source>
</reference>
<feature type="chain" id="PRO_5030848082" evidence="2">
    <location>
        <begin position="24"/>
        <end position="554"/>
    </location>
</feature>
<keyword evidence="3" id="KW-0614">Plasmid</keyword>
<dbReference type="PROSITE" id="PS51257">
    <property type="entry name" value="PROKAR_LIPOPROTEIN"/>
    <property type="match status" value="1"/>
</dbReference>
<feature type="signal peptide" evidence="2">
    <location>
        <begin position="1"/>
        <end position="23"/>
    </location>
</feature>
<feature type="region of interest" description="Disordered" evidence="1">
    <location>
        <begin position="212"/>
        <end position="249"/>
    </location>
</feature>